<protein>
    <recommendedName>
        <fullName evidence="2">Antitoxin</fullName>
    </recommendedName>
</protein>
<evidence type="ECO:0000256" key="2">
    <source>
        <dbReference type="RuleBase" id="RU362080"/>
    </source>
</evidence>
<dbReference type="InterPro" id="IPR006442">
    <property type="entry name" value="Antitoxin_Phd/YefM"/>
</dbReference>
<evidence type="ECO:0000256" key="1">
    <source>
        <dbReference type="ARBA" id="ARBA00009981"/>
    </source>
</evidence>
<name>A0A1F7F2A3_UNCRA</name>
<dbReference type="Pfam" id="PF02604">
    <property type="entry name" value="PhdYeFM_antitox"/>
    <property type="match status" value="1"/>
</dbReference>
<sequence length="75" mass="8220">MIVAAGKFKSHCLRYIDEINETHEELIITKRGIPTAKLVPVSQKPAELFGMMKGTAEITGDIISPVAEAWDAAHE</sequence>
<dbReference type="Gene3D" id="3.40.1620.10">
    <property type="entry name" value="YefM-like domain"/>
    <property type="match status" value="1"/>
</dbReference>
<gene>
    <name evidence="3" type="ORF">A2519_20065</name>
</gene>
<dbReference type="Proteomes" id="UP000179243">
    <property type="component" value="Unassembled WGS sequence"/>
</dbReference>
<comment type="similarity">
    <text evidence="1 2">Belongs to the phD/YefM antitoxin family.</text>
</comment>
<dbReference type="AlphaFoldDB" id="A0A1F7F2A3"/>
<evidence type="ECO:0000313" key="3">
    <source>
        <dbReference type="EMBL" id="OGK00693.1"/>
    </source>
</evidence>
<reference evidence="3 4" key="1">
    <citation type="journal article" date="2016" name="Nat. Commun.">
        <title>Thousands of microbial genomes shed light on interconnected biogeochemical processes in an aquifer system.</title>
        <authorList>
            <person name="Anantharaman K."/>
            <person name="Brown C.T."/>
            <person name="Hug L.A."/>
            <person name="Sharon I."/>
            <person name="Castelle C.J."/>
            <person name="Probst A.J."/>
            <person name="Thomas B.C."/>
            <person name="Singh A."/>
            <person name="Wilkins M.J."/>
            <person name="Karaoz U."/>
            <person name="Brodie E.L."/>
            <person name="Williams K.H."/>
            <person name="Hubbard S.S."/>
            <person name="Banfield J.F."/>
        </authorList>
    </citation>
    <scope>NUCLEOTIDE SEQUENCE [LARGE SCALE GENOMIC DNA]</scope>
</reference>
<organism evidence="3 4">
    <name type="scientific">Candidatus Raymondbacteria bacterium RIFOXYD12_FULL_49_13</name>
    <dbReference type="NCBI Taxonomy" id="1817890"/>
    <lineage>
        <taxon>Bacteria</taxon>
        <taxon>Raymondiibacteriota</taxon>
    </lineage>
</organism>
<dbReference type="EMBL" id="MFYX01000142">
    <property type="protein sequence ID" value="OGK00693.1"/>
    <property type="molecule type" value="Genomic_DNA"/>
</dbReference>
<evidence type="ECO:0000313" key="4">
    <source>
        <dbReference type="Proteomes" id="UP000179243"/>
    </source>
</evidence>
<dbReference type="NCBIfam" id="TIGR01552">
    <property type="entry name" value="phd_fam"/>
    <property type="match status" value="1"/>
</dbReference>
<dbReference type="InterPro" id="IPR036165">
    <property type="entry name" value="YefM-like_sf"/>
</dbReference>
<comment type="function">
    <text evidence="2">Antitoxin component of a type II toxin-antitoxin (TA) system.</text>
</comment>
<accession>A0A1F7F2A3</accession>
<proteinExistence type="inferred from homology"/>
<comment type="caution">
    <text evidence="3">The sequence shown here is derived from an EMBL/GenBank/DDBJ whole genome shotgun (WGS) entry which is preliminary data.</text>
</comment>
<dbReference type="SUPFAM" id="SSF143120">
    <property type="entry name" value="YefM-like"/>
    <property type="match status" value="1"/>
</dbReference>